<protein>
    <submittedName>
        <fullName evidence="2">Uncharacterized protein</fullName>
    </submittedName>
</protein>
<reference evidence="2" key="1">
    <citation type="submission" date="2019-02" db="EMBL/GenBank/DDBJ databases">
        <authorList>
            <person name="Gruber-Vodicka R. H."/>
            <person name="Seah K. B. B."/>
        </authorList>
    </citation>
    <scope>NUCLEOTIDE SEQUENCE</scope>
    <source>
        <strain evidence="4">BECK_SA2B12</strain>
        <strain evidence="2">BECK_SA2B15</strain>
        <strain evidence="3">BECK_SA2B20</strain>
    </source>
</reference>
<gene>
    <name evidence="2" type="ORF">BECKH772A_GA0070896_103042</name>
    <name evidence="3" type="ORF">BECKH772B_GA0070898_103422</name>
    <name evidence="4" type="ORF">BECKH772C_GA0070978_103242</name>
</gene>
<evidence type="ECO:0000313" key="4">
    <source>
        <dbReference type="EMBL" id="VFK06068.1"/>
    </source>
</evidence>
<proteinExistence type="predicted"/>
<accession>A0A450VE59</accession>
<evidence type="ECO:0000256" key="1">
    <source>
        <dbReference type="SAM" id="Phobius"/>
    </source>
</evidence>
<keyword evidence="1" id="KW-0472">Membrane</keyword>
<dbReference type="EMBL" id="CAADFG010000304">
    <property type="protein sequence ID" value="VFK03050.1"/>
    <property type="molecule type" value="Genomic_DNA"/>
</dbReference>
<evidence type="ECO:0000313" key="2">
    <source>
        <dbReference type="EMBL" id="VFK03050.1"/>
    </source>
</evidence>
<evidence type="ECO:0000313" key="3">
    <source>
        <dbReference type="EMBL" id="VFK03297.1"/>
    </source>
</evidence>
<dbReference type="AlphaFoldDB" id="A0A450VE59"/>
<feature type="transmembrane region" description="Helical" evidence="1">
    <location>
        <begin position="49"/>
        <end position="68"/>
    </location>
</feature>
<dbReference type="EMBL" id="CAADFI010000342">
    <property type="protein sequence ID" value="VFK03297.1"/>
    <property type="molecule type" value="Genomic_DNA"/>
</dbReference>
<sequence length="117" mass="12865">MKMPGKGSHNILYRRCQVFSHGSRVTLVGWSSLCTLDFVKSISIRWKGFGLYCVSGYVLIVVSLRNYYQTILGSSSSPETRNGAAKNFCSSCFGYSSTTNLESNNSLSNISDLLLVS</sequence>
<keyword evidence="1" id="KW-0812">Transmembrane</keyword>
<keyword evidence="1" id="KW-1133">Transmembrane helix</keyword>
<dbReference type="EMBL" id="CAADFJ010000324">
    <property type="protein sequence ID" value="VFK06068.1"/>
    <property type="molecule type" value="Genomic_DNA"/>
</dbReference>
<organism evidence="2">
    <name type="scientific">Candidatus Kentrum eta</name>
    <dbReference type="NCBI Taxonomy" id="2126337"/>
    <lineage>
        <taxon>Bacteria</taxon>
        <taxon>Pseudomonadati</taxon>
        <taxon>Pseudomonadota</taxon>
        <taxon>Gammaproteobacteria</taxon>
        <taxon>Candidatus Kentrum</taxon>
    </lineage>
</organism>
<name>A0A450VE59_9GAMM</name>